<organism evidence="1 2">
    <name type="scientific">Hygrophoropsis aurantiaca</name>
    <dbReference type="NCBI Taxonomy" id="72124"/>
    <lineage>
        <taxon>Eukaryota</taxon>
        <taxon>Fungi</taxon>
        <taxon>Dikarya</taxon>
        <taxon>Basidiomycota</taxon>
        <taxon>Agaricomycotina</taxon>
        <taxon>Agaricomycetes</taxon>
        <taxon>Agaricomycetidae</taxon>
        <taxon>Boletales</taxon>
        <taxon>Coniophorineae</taxon>
        <taxon>Hygrophoropsidaceae</taxon>
        <taxon>Hygrophoropsis</taxon>
    </lineage>
</organism>
<comment type="caution">
    <text evidence="1">The sequence shown here is derived from an EMBL/GenBank/DDBJ whole genome shotgun (WGS) entry which is preliminary data.</text>
</comment>
<protein>
    <submittedName>
        <fullName evidence="1">Uncharacterized protein</fullName>
    </submittedName>
</protein>
<proteinExistence type="predicted"/>
<sequence>MSQSELPNANDLGLIDTWERDLRLEFKLNLQKKYASRMPLEQLPDEYRVTENNPNPERLHFAIPITKNSLEEYAEKNDLNIYLPPTFPWEMKRVSPKTIDAAALQSACRAPSAKISAFFTHLVAQRTAFQPWSSIAISRYTKSWMMKTKKLSSST</sequence>
<name>A0ACB8A2F7_9AGAM</name>
<dbReference type="Proteomes" id="UP000790377">
    <property type="component" value="Unassembled WGS sequence"/>
</dbReference>
<evidence type="ECO:0000313" key="2">
    <source>
        <dbReference type="Proteomes" id="UP000790377"/>
    </source>
</evidence>
<keyword evidence="2" id="KW-1185">Reference proteome</keyword>
<dbReference type="EMBL" id="MU267911">
    <property type="protein sequence ID" value="KAH7907364.1"/>
    <property type="molecule type" value="Genomic_DNA"/>
</dbReference>
<accession>A0ACB8A2F7</accession>
<evidence type="ECO:0000313" key="1">
    <source>
        <dbReference type="EMBL" id="KAH7907364.1"/>
    </source>
</evidence>
<gene>
    <name evidence="1" type="ORF">BJ138DRAFT_1160317</name>
</gene>
<reference evidence="1" key="1">
    <citation type="journal article" date="2021" name="New Phytol.">
        <title>Evolutionary innovations through gain and loss of genes in the ectomycorrhizal Boletales.</title>
        <authorList>
            <person name="Wu G."/>
            <person name="Miyauchi S."/>
            <person name="Morin E."/>
            <person name="Kuo A."/>
            <person name="Drula E."/>
            <person name="Varga T."/>
            <person name="Kohler A."/>
            <person name="Feng B."/>
            <person name="Cao Y."/>
            <person name="Lipzen A."/>
            <person name="Daum C."/>
            <person name="Hundley H."/>
            <person name="Pangilinan J."/>
            <person name="Johnson J."/>
            <person name="Barry K."/>
            <person name="LaButti K."/>
            <person name="Ng V."/>
            <person name="Ahrendt S."/>
            <person name="Min B."/>
            <person name="Choi I.G."/>
            <person name="Park H."/>
            <person name="Plett J.M."/>
            <person name="Magnuson J."/>
            <person name="Spatafora J.W."/>
            <person name="Nagy L.G."/>
            <person name="Henrissat B."/>
            <person name="Grigoriev I.V."/>
            <person name="Yang Z.L."/>
            <person name="Xu J."/>
            <person name="Martin F.M."/>
        </authorList>
    </citation>
    <scope>NUCLEOTIDE SEQUENCE</scope>
    <source>
        <strain evidence="1">ATCC 28755</strain>
    </source>
</reference>